<proteinExistence type="predicted"/>
<organism evidence="2 3">
    <name type="scientific">Sphaerospermopsis reniformis</name>
    <dbReference type="NCBI Taxonomy" id="531300"/>
    <lineage>
        <taxon>Bacteria</taxon>
        <taxon>Bacillati</taxon>
        <taxon>Cyanobacteriota</taxon>
        <taxon>Cyanophyceae</taxon>
        <taxon>Nostocales</taxon>
        <taxon>Aphanizomenonaceae</taxon>
        <taxon>Sphaerospermopsis</taxon>
    </lineage>
</organism>
<accession>A0A479ZU63</accession>
<protein>
    <submittedName>
        <fullName evidence="2">Uncharacterized protein</fullName>
    </submittedName>
</protein>
<dbReference type="Proteomes" id="UP000300142">
    <property type="component" value="Unassembled WGS sequence"/>
</dbReference>
<keyword evidence="3" id="KW-1185">Reference proteome</keyword>
<dbReference type="AlphaFoldDB" id="A0A479ZU63"/>
<comment type="caution">
    <text evidence="2">The sequence shown here is derived from an EMBL/GenBank/DDBJ whole genome shotgun (WGS) entry which is preliminary data.</text>
</comment>
<dbReference type="EMBL" id="BJCE01000001">
    <property type="protein sequence ID" value="GCL35003.1"/>
    <property type="molecule type" value="Genomic_DNA"/>
</dbReference>
<feature type="region of interest" description="Disordered" evidence="1">
    <location>
        <begin position="1"/>
        <end position="45"/>
    </location>
</feature>
<evidence type="ECO:0000313" key="3">
    <source>
        <dbReference type="Proteomes" id="UP000300142"/>
    </source>
</evidence>
<sequence length="45" mass="5271">MMIAQDLEQTKDISPEVTFPPSDLYSDEPPVETELHTRRNRRRGN</sequence>
<reference evidence="3" key="1">
    <citation type="submission" date="2019-02" db="EMBL/GenBank/DDBJ databases">
        <title>Draft genome sequence of Sphaerospermopsis reniformis NIES-1949.</title>
        <authorList>
            <person name="Yamaguchi H."/>
            <person name="Suzuki S."/>
            <person name="Kawachi M."/>
        </authorList>
    </citation>
    <scope>NUCLEOTIDE SEQUENCE [LARGE SCALE GENOMIC DNA]</scope>
    <source>
        <strain evidence="3">NIES-1949</strain>
    </source>
</reference>
<evidence type="ECO:0000313" key="2">
    <source>
        <dbReference type="EMBL" id="GCL35003.1"/>
    </source>
</evidence>
<evidence type="ECO:0000256" key="1">
    <source>
        <dbReference type="SAM" id="MobiDB-lite"/>
    </source>
</evidence>
<gene>
    <name evidence="2" type="ORF">SR1949_00950</name>
</gene>
<name>A0A479ZU63_9CYAN</name>